<dbReference type="RefSeq" id="WP_010040690.1">
    <property type="nucleotide sequence ID" value="NZ_CP025958.1"/>
</dbReference>
<dbReference type="KEGG" id="gog:C1280_15785"/>
<keyword evidence="2" id="KW-1185">Reference proteome</keyword>
<sequence length="177" mass="19372">MDSLAFLASDIVLCDEVKADVGQSTFAVVEVFKGDCKPKQQLTVEVDSSYTRQVVPQVLQKDRNAAEKVPLGRVLLFLKRAKAIGAVGEVWRTVLGGVKLVVKGEVYCYGQFRGNPGALYLARMAPENIKVPDATPYDEKLLVEDLKAALKKAEGLKEPEFKDPLAEGIVRPAPQDK</sequence>
<proteinExistence type="predicted"/>
<gene>
    <name evidence="1" type="ORF">C1280_15785</name>
</gene>
<evidence type="ECO:0000313" key="2">
    <source>
        <dbReference type="Proteomes" id="UP000245802"/>
    </source>
</evidence>
<protein>
    <submittedName>
        <fullName evidence="1">Uncharacterized protein</fullName>
    </submittedName>
</protein>
<organism evidence="1 2">
    <name type="scientific">Gemmata obscuriglobus</name>
    <dbReference type="NCBI Taxonomy" id="114"/>
    <lineage>
        <taxon>Bacteria</taxon>
        <taxon>Pseudomonadati</taxon>
        <taxon>Planctomycetota</taxon>
        <taxon>Planctomycetia</taxon>
        <taxon>Gemmatales</taxon>
        <taxon>Gemmataceae</taxon>
        <taxon>Gemmata</taxon>
    </lineage>
</organism>
<evidence type="ECO:0000313" key="1">
    <source>
        <dbReference type="EMBL" id="AWM38302.1"/>
    </source>
</evidence>
<dbReference type="EMBL" id="CP025958">
    <property type="protein sequence ID" value="AWM38302.1"/>
    <property type="molecule type" value="Genomic_DNA"/>
</dbReference>
<dbReference type="OrthoDB" id="9994162at2"/>
<dbReference type="AlphaFoldDB" id="A0A2Z3H1T8"/>
<reference evidence="1 2" key="1">
    <citation type="submission" date="2018-01" db="EMBL/GenBank/DDBJ databases">
        <title>G. obscuriglobus.</title>
        <authorList>
            <person name="Franke J."/>
            <person name="Blomberg W."/>
            <person name="Selmecki A."/>
        </authorList>
    </citation>
    <scope>NUCLEOTIDE SEQUENCE [LARGE SCALE GENOMIC DNA]</scope>
    <source>
        <strain evidence="1 2">DSM 5831</strain>
    </source>
</reference>
<name>A0A2Z3H1T8_9BACT</name>
<accession>A0A2Z3H1T8</accession>
<dbReference type="Proteomes" id="UP000245802">
    <property type="component" value="Chromosome"/>
</dbReference>